<keyword evidence="2" id="KW-0274">FAD</keyword>
<keyword evidence="1" id="KW-0285">Flavoprotein</keyword>
<evidence type="ECO:0000256" key="1">
    <source>
        <dbReference type="ARBA" id="ARBA00022630"/>
    </source>
</evidence>
<dbReference type="Pfam" id="PF00743">
    <property type="entry name" value="FMO-like"/>
    <property type="match status" value="1"/>
</dbReference>
<dbReference type="PANTHER" id="PTHR43539">
    <property type="entry name" value="FLAVIN-BINDING MONOOXYGENASE-LIKE PROTEIN (AFU_ORTHOLOGUE AFUA_4G09220)"/>
    <property type="match status" value="1"/>
</dbReference>
<protein>
    <recommendedName>
        <fullName evidence="6">FAD/NAD(P)-binding domain-containing protein</fullName>
    </recommendedName>
</protein>
<dbReference type="Pfam" id="PF12974">
    <property type="entry name" value="Phosphonate-bd"/>
    <property type="match status" value="1"/>
</dbReference>
<dbReference type="AlphaFoldDB" id="A0ABD3PSW1"/>
<organism evidence="4 5">
    <name type="scientific">Cyclotella cryptica</name>
    <dbReference type="NCBI Taxonomy" id="29204"/>
    <lineage>
        <taxon>Eukaryota</taxon>
        <taxon>Sar</taxon>
        <taxon>Stramenopiles</taxon>
        <taxon>Ochrophyta</taxon>
        <taxon>Bacillariophyta</taxon>
        <taxon>Coscinodiscophyceae</taxon>
        <taxon>Thalassiosirophycidae</taxon>
        <taxon>Stephanodiscales</taxon>
        <taxon>Stephanodiscaceae</taxon>
        <taxon>Cyclotella</taxon>
    </lineage>
</organism>
<comment type="caution">
    <text evidence="4">The sequence shown here is derived from an EMBL/GenBank/DDBJ whole genome shotgun (WGS) entry which is preliminary data.</text>
</comment>
<dbReference type="SUPFAM" id="SSF53850">
    <property type="entry name" value="Periplasmic binding protein-like II"/>
    <property type="match status" value="1"/>
</dbReference>
<gene>
    <name evidence="4" type="ORF">HJC23_012027</name>
</gene>
<proteinExistence type="predicted"/>
<dbReference type="PANTHER" id="PTHR43539:SF78">
    <property type="entry name" value="FLAVIN-CONTAINING MONOOXYGENASE"/>
    <property type="match status" value="1"/>
</dbReference>
<evidence type="ECO:0000256" key="2">
    <source>
        <dbReference type="ARBA" id="ARBA00022827"/>
    </source>
</evidence>
<dbReference type="SUPFAM" id="SSF51905">
    <property type="entry name" value="FAD/NAD(P)-binding domain"/>
    <property type="match status" value="1"/>
</dbReference>
<dbReference type="Proteomes" id="UP001516023">
    <property type="component" value="Unassembled WGS sequence"/>
</dbReference>
<accession>A0ABD3PSW1</accession>
<dbReference type="EMBL" id="JABMIG020000127">
    <property type="protein sequence ID" value="KAL3790471.1"/>
    <property type="molecule type" value="Genomic_DNA"/>
</dbReference>
<evidence type="ECO:0000256" key="3">
    <source>
        <dbReference type="ARBA" id="ARBA00023002"/>
    </source>
</evidence>
<evidence type="ECO:0000313" key="5">
    <source>
        <dbReference type="Proteomes" id="UP001516023"/>
    </source>
</evidence>
<dbReference type="GO" id="GO:0016491">
    <property type="term" value="F:oxidoreductase activity"/>
    <property type="evidence" value="ECO:0007669"/>
    <property type="project" value="UniProtKB-KW"/>
</dbReference>
<evidence type="ECO:0008006" key="6">
    <source>
        <dbReference type="Google" id="ProtNLM"/>
    </source>
</evidence>
<keyword evidence="3" id="KW-0560">Oxidoreductase</keyword>
<dbReference type="InterPro" id="IPR020946">
    <property type="entry name" value="Flavin_mOase-like"/>
</dbReference>
<evidence type="ECO:0000313" key="4">
    <source>
        <dbReference type="EMBL" id="KAL3790471.1"/>
    </source>
</evidence>
<dbReference type="InterPro" id="IPR050982">
    <property type="entry name" value="Auxin_biosynth/cation_transpt"/>
</dbReference>
<reference evidence="4 5" key="1">
    <citation type="journal article" date="2020" name="G3 (Bethesda)">
        <title>Improved Reference Genome for Cyclotella cryptica CCMP332, a Model for Cell Wall Morphogenesis, Salinity Adaptation, and Lipid Production in Diatoms (Bacillariophyta).</title>
        <authorList>
            <person name="Roberts W.R."/>
            <person name="Downey K.M."/>
            <person name="Ruck E.C."/>
            <person name="Traller J.C."/>
            <person name="Alverson A.J."/>
        </authorList>
    </citation>
    <scope>NUCLEOTIDE SEQUENCE [LARGE SCALE GENOMIC DNA]</scope>
    <source>
        <strain evidence="4 5">CCMP332</strain>
    </source>
</reference>
<dbReference type="Gene3D" id="3.50.50.60">
    <property type="entry name" value="FAD/NAD(P)-binding domain"/>
    <property type="match status" value="1"/>
</dbReference>
<sequence>MLFTRLSSLHCRGRHRAALRHLSSKAAPGTSRFHVPSRGRQQLLMGCVSYDPAVNDIWIGIQSYLNRAMAAGGSDPFDFCLFTNYPAQVRALLDGHIDVAWNGPIAHVMAERGVQTSDSLLSLGMRDVDRDFRSVLVTRTSRSIRSVQQLQDRLVLAGSWDSPQANVVPLYWLTVLEGVQPRIVEYNVDVGKHGDTAAGEVMLLKELCAMAHSGPEEGADGAVLSKMMWDRALEGRLEGVDPTLLSEHYDIMADAKIPAFDHCQFDAVYNPDKIELLEDFTSALMQMDMNDPEQQRLMCLEGINKEWVPPRQEGYDIVRKAMDVGMGASSSNHKPATNLFTVKSSFLLNQRGAHTFHRQSQQLRSFSSNASGTQSLSRPKTIAVIGAGVAGLQTTRALQSHGFQVKCFDANSKVGGLWNSNYANFGVQVPKQLYEVQDFPMTEAEEGEYPSAVQVQRYLERMVKEFRLQDSIQLNTFVESVDQKEDGTWEVSIKQLHSDGSTSTQERHSFDYLVSATGLYSNRDAFLPSDIDGTDKYQGQILHSSQFSDVSIAKGQRVIVVGGGKSAIDCAVEAHRAGAAHVTLLSRKAHWPTPRKIAGVIPFQYVFLSRFGTALVSAHRGVYPDEGTGKAVSLFRTFGWPIVGGAFYAVEALFRLQLGLFGDRSPKADVVDDFYGEI</sequence>
<dbReference type="PRINTS" id="PR00419">
    <property type="entry name" value="ADXRDTASE"/>
</dbReference>
<keyword evidence="5" id="KW-1185">Reference proteome</keyword>
<name>A0ABD3PSW1_9STRA</name>
<dbReference type="InterPro" id="IPR036188">
    <property type="entry name" value="FAD/NAD-bd_sf"/>
</dbReference>